<dbReference type="GO" id="GO:0005737">
    <property type="term" value="C:cytoplasm"/>
    <property type="evidence" value="ECO:0007669"/>
    <property type="project" value="TreeGrafter"/>
</dbReference>
<sequence length="267" mass="29776">MPTDEGIATKTIKITDKMTGKHSDVDVFIRNIWTYILDICDEIPPIYEPQLLLPILKKAERILEKEETVLNLEGPLTIIGDVQGHGDSLLTLLSLTSQSSNQRFLFLGNYSGNGFASHESFFLLLALKVRFPQKIFLLRGNMEDSENAKELIWGCFCVETDKSVPSKDNVPLFTEEDVETFCKRNCIDMIIRSRQLANEGVLNVPSHMITIWSAVSFLDNFNNMAAALVLDSSSKKATIVSYGLYEPEPKSLDDTKPPGGRSTLAAV</sequence>
<dbReference type="PRINTS" id="PR00114">
    <property type="entry name" value="STPHPHTASE"/>
</dbReference>
<dbReference type="GO" id="GO:0004722">
    <property type="term" value="F:protein serine/threonine phosphatase activity"/>
    <property type="evidence" value="ECO:0007669"/>
    <property type="project" value="TreeGrafter"/>
</dbReference>
<dbReference type="Proteomes" id="UP000050794">
    <property type="component" value="Unassembled WGS sequence"/>
</dbReference>
<dbReference type="PANTHER" id="PTHR11668">
    <property type="entry name" value="SERINE/THREONINE PROTEIN PHOSPHATASE"/>
    <property type="match status" value="1"/>
</dbReference>
<dbReference type="InterPro" id="IPR050341">
    <property type="entry name" value="PP1_catalytic_subunit"/>
</dbReference>
<keyword evidence="3" id="KW-1185">Reference proteome</keyword>
<dbReference type="GO" id="GO:0005634">
    <property type="term" value="C:nucleus"/>
    <property type="evidence" value="ECO:0007669"/>
    <property type="project" value="TreeGrafter"/>
</dbReference>
<dbReference type="AlphaFoldDB" id="A0A183V1L4"/>
<evidence type="ECO:0000259" key="1">
    <source>
        <dbReference type="SMART" id="SM00156"/>
    </source>
</evidence>
<organism evidence="3 4">
    <name type="scientific">Toxocara canis</name>
    <name type="common">Canine roundworm</name>
    <dbReference type="NCBI Taxonomy" id="6265"/>
    <lineage>
        <taxon>Eukaryota</taxon>
        <taxon>Metazoa</taxon>
        <taxon>Ecdysozoa</taxon>
        <taxon>Nematoda</taxon>
        <taxon>Chromadorea</taxon>
        <taxon>Rhabditida</taxon>
        <taxon>Spirurina</taxon>
        <taxon>Ascaridomorpha</taxon>
        <taxon>Ascaridoidea</taxon>
        <taxon>Toxocaridae</taxon>
        <taxon>Toxocara</taxon>
    </lineage>
</organism>
<dbReference type="InterPro" id="IPR006186">
    <property type="entry name" value="Ser/Thr-sp_prot-phosphatase"/>
</dbReference>
<dbReference type="SMART" id="SM00156">
    <property type="entry name" value="PP2Ac"/>
    <property type="match status" value="1"/>
</dbReference>
<dbReference type="InterPro" id="IPR029052">
    <property type="entry name" value="Metallo-depent_PP-like"/>
</dbReference>
<dbReference type="PANTHER" id="PTHR11668:SF4">
    <property type="entry name" value="SERINE_THREONINE SPECIFIC PROTEIN PHOSPHATASES DOMAIN-CONTAINING PROTEIN"/>
    <property type="match status" value="1"/>
</dbReference>
<name>A0A183V1L4_TOXCA</name>
<dbReference type="EMBL" id="UYWY01022360">
    <property type="protein sequence ID" value="VDM45955.1"/>
    <property type="molecule type" value="Genomic_DNA"/>
</dbReference>
<gene>
    <name evidence="2" type="ORF">TCNE_LOCUS14634</name>
</gene>
<protein>
    <submittedName>
        <fullName evidence="4">SER_THR_PHOSPHATASE domain-containing protein</fullName>
    </submittedName>
</protein>
<dbReference type="Pfam" id="PF00149">
    <property type="entry name" value="Metallophos"/>
    <property type="match status" value="1"/>
</dbReference>
<dbReference type="InterPro" id="IPR004843">
    <property type="entry name" value="Calcineurin-like_PHP"/>
</dbReference>
<proteinExistence type="predicted"/>
<reference evidence="2 3" key="2">
    <citation type="submission" date="2018-11" db="EMBL/GenBank/DDBJ databases">
        <authorList>
            <consortium name="Pathogen Informatics"/>
        </authorList>
    </citation>
    <scope>NUCLEOTIDE SEQUENCE [LARGE SCALE GENOMIC DNA]</scope>
</reference>
<dbReference type="Gene3D" id="3.60.21.10">
    <property type="match status" value="2"/>
</dbReference>
<accession>A0A183V1L4</accession>
<dbReference type="SUPFAM" id="SSF56300">
    <property type="entry name" value="Metallo-dependent phosphatases"/>
    <property type="match status" value="1"/>
</dbReference>
<evidence type="ECO:0000313" key="3">
    <source>
        <dbReference type="Proteomes" id="UP000050794"/>
    </source>
</evidence>
<feature type="domain" description="Serine/threonine specific protein phosphatases" evidence="1">
    <location>
        <begin position="47"/>
        <end position="249"/>
    </location>
</feature>
<dbReference type="WBParaSite" id="TCNE_0001463401-mRNA-1">
    <property type="protein sequence ID" value="TCNE_0001463401-mRNA-1"/>
    <property type="gene ID" value="TCNE_0001463401"/>
</dbReference>
<evidence type="ECO:0000313" key="4">
    <source>
        <dbReference type="WBParaSite" id="TCNE_0001463401-mRNA-1"/>
    </source>
</evidence>
<reference evidence="4" key="1">
    <citation type="submission" date="2016-06" db="UniProtKB">
        <authorList>
            <consortium name="WormBaseParasite"/>
        </authorList>
    </citation>
    <scope>IDENTIFICATION</scope>
</reference>
<evidence type="ECO:0000313" key="2">
    <source>
        <dbReference type="EMBL" id="VDM45955.1"/>
    </source>
</evidence>